<evidence type="ECO:0000313" key="2">
    <source>
        <dbReference type="EMBL" id="SDE49759.1"/>
    </source>
</evidence>
<feature type="transmembrane region" description="Helical" evidence="1">
    <location>
        <begin position="163"/>
        <end position="186"/>
    </location>
</feature>
<proteinExistence type="predicted"/>
<dbReference type="OrthoDB" id="25572at2"/>
<dbReference type="Pfam" id="PF12730">
    <property type="entry name" value="ABC2_membrane_4"/>
    <property type="match status" value="1"/>
</dbReference>
<reference evidence="3" key="1">
    <citation type="submission" date="2016-10" db="EMBL/GenBank/DDBJ databases">
        <authorList>
            <person name="Varghese N."/>
            <person name="Submissions S."/>
        </authorList>
    </citation>
    <scope>NUCLEOTIDE SEQUENCE [LARGE SCALE GENOMIC DNA]</scope>
    <source>
        <strain evidence="3">CGMCC 1.6992</strain>
    </source>
</reference>
<dbReference type="RefSeq" id="WP_093005190.1">
    <property type="nucleotide sequence ID" value="NZ_FNBC01000002.1"/>
</dbReference>
<name>A0A1G7DEA0_9DEIN</name>
<gene>
    <name evidence="2" type="ORF">SAMN04488243_102113</name>
</gene>
<feature type="transmembrane region" description="Helical" evidence="1">
    <location>
        <begin position="12"/>
        <end position="35"/>
    </location>
</feature>
<dbReference type="PANTHER" id="PTHR37305">
    <property type="entry name" value="INTEGRAL MEMBRANE PROTEIN-RELATED"/>
    <property type="match status" value="1"/>
</dbReference>
<dbReference type="EMBL" id="FNBC01000002">
    <property type="protein sequence ID" value="SDE49759.1"/>
    <property type="molecule type" value="Genomic_DNA"/>
</dbReference>
<organism evidence="2 3">
    <name type="scientific">Thermus arciformis</name>
    <dbReference type="NCBI Taxonomy" id="482827"/>
    <lineage>
        <taxon>Bacteria</taxon>
        <taxon>Thermotogati</taxon>
        <taxon>Deinococcota</taxon>
        <taxon>Deinococci</taxon>
        <taxon>Thermales</taxon>
        <taxon>Thermaceae</taxon>
        <taxon>Thermus</taxon>
    </lineage>
</organism>
<protein>
    <submittedName>
        <fullName evidence="2">ABC-2 type transport system permease protein</fullName>
    </submittedName>
</protein>
<feature type="transmembrane region" description="Helical" evidence="1">
    <location>
        <begin position="192"/>
        <end position="216"/>
    </location>
</feature>
<keyword evidence="1" id="KW-0812">Transmembrane</keyword>
<feature type="transmembrane region" description="Helical" evidence="1">
    <location>
        <begin position="228"/>
        <end position="251"/>
    </location>
</feature>
<dbReference type="AlphaFoldDB" id="A0A1G7DEA0"/>
<feature type="transmembrane region" description="Helical" evidence="1">
    <location>
        <begin position="99"/>
        <end position="127"/>
    </location>
</feature>
<evidence type="ECO:0000313" key="3">
    <source>
        <dbReference type="Proteomes" id="UP000199446"/>
    </source>
</evidence>
<dbReference type="Proteomes" id="UP000199446">
    <property type="component" value="Unassembled WGS sequence"/>
</dbReference>
<dbReference type="PANTHER" id="PTHR37305:SF1">
    <property type="entry name" value="MEMBRANE PROTEIN"/>
    <property type="match status" value="1"/>
</dbReference>
<accession>A0A1G7DEA0</accession>
<keyword evidence="1" id="KW-0472">Membrane</keyword>
<evidence type="ECO:0000256" key="1">
    <source>
        <dbReference type="SAM" id="Phobius"/>
    </source>
</evidence>
<dbReference type="STRING" id="482827.SAMN04488243_102113"/>
<keyword evidence="1" id="KW-1133">Transmembrane helix</keyword>
<sequence>MLRLFVFELYKLFRLRSVGLGLLFAFLLPFLWALAPGLKEVYGLVLASGWQVVSLSLLAGMEFLFPFLVVMAASESLGSEVAQGTLKSLLLRPLSRTHLLLAKLLAVLLYPFVLLGVSFLGGLLAGLPHGLGAFYGGTGLGEGGFAGVGLLSPEMALAELLKAHLLAGAVLLPLASLALLYGSVFLSTTASALAAVATLLLMRLLVAFPALTPFLLTTYLDLHLRPQAAGLGLALLLIYTLGFALLAVLVFERKDL</sequence>
<feature type="transmembrane region" description="Helical" evidence="1">
    <location>
        <begin position="55"/>
        <end position="78"/>
    </location>
</feature>
<keyword evidence="3" id="KW-1185">Reference proteome</keyword>